<evidence type="ECO:0000313" key="3">
    <source>
        <dbReference type="Proteomes" id="UP001340816"/>
    </source>
</evidence>
<keyword evidence="1" id="KW-0812">Transmembrane</keyword>
<feature type="transmembrane region" description="Helical" evidence="1">
    <location>
        <begin position="51"/>
        <end position="74"/>
    </location>
</feature>
<name>A0ABZ1HCP3_STRPH</name>
<feature type="transmembrane region" description="Helical" evidence="1">
    <location>
        <begin position="121"/>
        <end position="144"/>
    </location>
</feature>
<evidence type="ECO:0000256" key="1">
    <source>
        <dbReference type="SAM" id="Phobius"/>
    </source>
</evidence>
<reference evidence="2 3" key="1">
    <citation type="submission" date="2022-10" db="EMBL/GenBank/DDBJ databases">
        <title>The complete genomes of actinobacterial strains from the NBC collection.</title>
        <authorList>
            <person name="Joergensen T.S."/>
            <person name="Alvarez Arevalo M."/>
            <person name="Sterndorff E.B."/>
            <person name="Faurdal D."/>
            <person name="Vuksanovic O."/>
            <person name="Mourched A.-S."/>
            <person name="Charusanti P."/>
            <person name="Shaw S."/>
            <person name="Blin K."/>
            <person name="Weber T."/>
        </authorList>
    </citation>
    <scope>NUCLEOTIDE SEQUENCE [LARGE SCALE GENOMIC DNA]</scope>
    <source>
        <strain evidence="2 3">NBC 01752</strain>
    </source>
</reference>
<sequence length="188" mass="19492">MKPQLAQQAKTVGDVAPGPFASFVRFVVCGGGIGVLSSGAVALLAGTMPWAVANAVITVASTVLCTELHALFTFGTGKRAGWRQHWQSAGSATAAYAVTSLAVLILHLVQSSPGMLTEQVVYLSASGLAGIGRFLVLRLFVFAGGRDGGQDRDRAFVRKAAAARRRVVSVPTRLPNRVLTPAAFAVGS</sequence>
<dbReference type="GeneID" id="93930843"/>
<proteinExistence type="predicted"/>
<keyword evidence="1" id="KW-1133">Transmembrane helix</keyword>
<protein>
    <submittedName>
        <fullName evidence="2">GtrA family protein</fullName>
    </submittedName>
</protein>
<keyword evidence="3" id="KW-1185">Reference proteome</keyword>
<evidence type="ECO:0000313" key="2">
    <source>
        <dbReference type="EMBL" id="WSD15935.1"/>
    </source>
</evidence>
<keyword evidence="1" id="KW-0472">Membrane</keyword>
<dbReference type="Proteomes" id="UP001340816">
    <property type="component" value="Chromosome"/>
</dbReference>
<feature type="transmembrane region" description="Helical" evidence="1">
    <location>
        <begin position="86"/>
        <end position="109"/>
    </location>
</feature>
<gene>
    <name evidence="2" type="ORF">OHB35_23290</name>
</gene>
<accession>A0ABZ1HCP3</accession>
<organism evidence="2 3">
    <name type="scientific">Streptomyces phaeochromogenes</name>
    <dbReference type="NCBI Taxonomy" id="1923"/>
    <lineage>
        <taxon>Bacteria</taxon>
        <taxon>Bacillati</taxon>
        <taxon>Actinomycetota</taxon>
        <taxon>Actinomycetes</taxon>
        <taxon>Kitasatosporales</taxon>
        <taxon>Streptomycetaceae</taxon>
        <taxon>Streptomyces</taxon>
        <taxon>Streptomyces phaeochromogenes group</taxon>
    </lineage>
</organism>
<dbReference type="RefSeq" id="WP_326759821.1">
    <property type="nucleotide sequence ID" value="NZ_CP108382.1"/>
</dbReference>
<dbReference type="EMBL" id="CP109135">
    <property type="protein sequence ID" value="WSD15935.1"/>
    <property type="molecule type" value="Genomic_DNA"/>
</dbReference>
<feature type="transmembrane region" description="Helical" evidence="1">
    <location>
        <begin position="20"/>
        <end position="45"/>
    </location>
</feature>